<protein>
    <submittedName>
        <fullName evidence="3">Transglutaminase superfamily protein</fullName>
    </submittedName>
</protein>
<evidence type="ECO:0000259" key="1">
    <source>
        <dbReference type="Pfam" id="PF13471"/>
    </source>
</evidence>
<sequence length="223" mass="24576">MFAVLADDVRLAWCDGDAVFLKAGDYICVPRRHAVALADAINGKPIAETGAVLTELREQGLLAWRDERLPPRAAVIVAASDLGDVARREPAGLRDYAHLLIAALYVPLQLIRRRPEAWLRYLPPQALTPRGTPEQLARRFLRLRGLIPASGRCLPASLLLINFLRLGGIAADLVIGVRTHPFEAHCWVETGGKVLNDEICYCRSFSPIFVWRGAARMDPDPAA</sequence>
<proteinExistence type="predicted"/>
<feature type="domain" description="Microcin J25-processing protein McjB C-terminal" evidence="1">
    <location>
        <begin position="120"/>
        <end position="209"/>
    </location>
</feature>
<dbReference type="KEGG" id="smic:SmB9_00560"/>
<evidence type="ECO:0000313" key="3">
    <source>
        <dbReference type="EMBL" id="RKS88651.1"/>
    </source>
</evidence>
<evidence type="ECO:0000313" key="5">
    <source>
        <dbReference type="Proteomes" id="UP000276029"/>
    </source>
</evidence>
<dbReference type="InterPro" id="IPR053521">
    <property type="entry name" value="McjB-like"/>
</dbReference>
<dbReference type="Proteomes" id="UP000275727">
    <property type="component" value="Chromosome"/>
</dbReference>
<dbReference type="RefSeq" id="WP_121050102.1">
    <property type="nucleotide sequence ID" value="NZ_AP018711.1"/>
</dbReference>
<keyword evidence="5" id="KW-1185">Reference proteome</keyword>
<name>A0AAD1FZ55_SPHMI</name>
<dbReference type="EMBL" id="RBWX01000008">
    <property type="protein sequence ID" value="RKS88651.1"/>
    <property type="molecule type" value="Genomic_DNA"/>
</dbReference>
<dbReference type="NCBIfam" id="NF033537">
    <property type="entry name" value="lasso_biosyn_B2"/>
    <property type="match status" value="1"/>
</dbReference>
<reference evidence="2 4" key="1">
    <citation type="submission" date="2018-06" db="EMBL/GenBank/DDBJ databases">
        <title>Complete Genome Sequence of the Microcystin-Degrading Bacterium Sphingosinicella microcystinivorans Strain B-9.</title>
        <authorList>
            <person name="Jin H."/>
            <person name="Nishizawa T."/>
            <person name="Guo Y."/>
            <person name="Nishizawa A."/>
            <person name="Park H."/>
            <person name="Kato H."/>
            <person name="Tsuji K."/>
            <person name="Harada K."/>
        </authorList>
    </citation>
    <scope>NUCLEOTIDE SEQUENCE [LARGE SCALE GENOMIC DNA]</scope>
    <source>
        <strain evidence="2 4">B9</strain>
    </source>
</reference>
<reference evidence="3 5" key="2">
    <citation type="submission" date="2018-10" db="EMBL/GenBank/DDBJ databases">
        <title>Genomic Encyclopedia of Type Strains, Phase IV (KMG-IV): sequencing the most valuable type-strain genomes for metagenomic binning, comparative biology and taxonomic classification.</title>
        <authorList>
            <person name="Goeker M."/>
        </authorList>
    </citation>
    <scope>NUCLEOTIDE SEQUENCE [LARGE SCALE GENOMIC DNA]</scope>
    <source>
        <strain evidence="3 5">DSM 19791</strain>
    </source>
</reference>
<gene>
    <name evidence="3" type="ORF">DFR51_1850</name>
    <name evidence="2" type="ORF">SmB9_00560</name>
</gene>
<dbReference type="Pfam" id="PF13471">
    <property type="entry name" value="Transglut_core3"/>
    <property type="match status" value="1"/>
</dbReference>
<evidence type="ECO:0000313" key="4">
    <source>
        <dbReference type="Proteomes" id="UP000275727"/>
    </source>
</evidence>
<dbReference type="InterPro" id="IPR032708">
    <property type="entry name" value="McjB_C"/>
</dbReference>
<evidence type="ECO:0000313" key="2">
    <source>
        <dbReference type="EMBL" id="BBE32398.1"/>
    </source>
</evidence>
<dbReference type="Proteomes" id="UP000276029">
    <property type="component" value="Unassembled WGS sequence"/>
</dbReference>
<accession>A0AAD1FZ55</accession>
<dbReference type="AlphaFoldDB" id="A0AAD1FZ55"/>
<organism evidence="2 4">
    <name type="scientific">Sphingosinicella microcystinivorans</name>
    <dbReference type="NCBI Taxonomy" id="335406"/>
    <lineage>
        <taxon>Bacteria</taxon>
        <taxon>Pseudomonadati</taxon>
        <taxon>Pseudomonadota</taxon>
        <taxon>Alphaproteobacteria</taxon>
        <taxon>Sphingomonadales</taxon>
        <taxon>Sphingosinicellaceae</taxon>
        <taxon>Sphingosinicella</taxon>
    </lineage>
</organism>
<dbReference type="EMBL" id="AP018711">
    <property type="protein sequence ID" value="BBE32398.1"/>
    <property type="molecule type" value="Genomic_DNA"/>
</dbReference>